<feature type="compositionally biased region" description="Basic and acidic residues" evidence="1">
    <location>
        <begin position="1"/>
        <end position="11"/>
    </location>
</feature>
<protein>
    <submittedName>
        <fullName evidence="2">Uncharacterized protein</fullName>
    </submittedName>
</protein>
<reference evidence="2 3" key="1">
    <citation type="submission" date="2020-08" db="EMBL/GenBank/DDBJ databases">
        <title>Genome Sequencing of Nocardia wallacei strain FMUON74 and assembly.</title>
        <authorList>
            <person name="Toyokawa M."/>
            <person name="Uesaka K."/>
        </authorList>
    </citation>
    <scope>NUCLEOTIDE SEQUENCE [LARGE SCALE GENOMIC DNA]</scope>
    <source>
        <strain evidence="2 3">FMUON74</strain>
    </source>
</reference>
<dbReference type="EMBL" id="AP023396">
    <property type="protein sequence ID" value="BCK54364.1"/>
    <property type="molecule type" value="Genomic_DNA"/>
</dbReference>
<evidence type="ECO:0000313" key="2">
    <source>
        <dbReference type="EMBL" id="BCK54364.1"/>
    </source>
</evidence>
<feature type="compositionally biased region" description="Polar residues" evidence="1">
    <location>
        <begin position="13"/>
        <end position="26"/>
    </location>
</feature>
<keyword evidence="3" id="KW-1185">Reference proteome</keyword>
<name>A0A7G1KM13_9NOCA</name>
<dbReference type="Proteomes" id="UP000516173">
    <property type="component" value="Chromosome"/>
</dbReference>
<dbReference type="AlphaFoldDB" id="A0A7G1KM13"/>
<organism evidence="2 3">
    <name type="scientific">Nocardia wallacei</name>
    <dbReference type="NCBI Taxonomy" id="480035"/>
    <lineage>
        <taxon>Bacteria</taxon>
        <taxon>Bacillati</taxon>
        <taxon>Actinomycetota</taxon>
        <taxon>Actinomycetes</taxon>
        <taxon>Mycobacteriales</taxon>
        <taxon>Nocardiaceae</taxon>
        <taxon>Nocardia</taxon>
    </lineage>
</organism>
<proteinExistence type="predicted"/>
<accession>A0A7G1KM13</accession>
<feature type="region of interest" description="Disordered" evidence="1">
    <location>
        <begin position="1"/>
        <end position="28"/>
    </location>
</feature>
<evidence type="ECO:0000256" key="1">
    <source>
        <dbReference type="SAM" id="MobiDB-lite"/>
    </source>
</evidence>
<sequence length="157" mass="16661">MVIETDVRMPSEVETSILPSGSTSSLPAAGVTESTGAAGFGVAGPDFESDPDEDEHAAISIVTRAITPNATQNRQRRPDMVSPALAVRLPSESPAAHHRLTVLPGSLRGDPVGRHIEVLPQVYETVVRVLPLPFSALRNRAVVALGHQAEYLLGKKL</sequence>
<gene>
    <name evidence="2" type="ORF">NWFMUON74_21360</name>
</gene>
<dbReference type="KEGG" id="nwl:NWFMUON74_21360"/>
<evidence type="ECO:0000313" key="3">
    <source>
        <dbReference type="Proteomes" id="UP000516173"/>
    </source>
</evidence>